<dbReference type="Proteomes" id="UP000242857">
    <property type="component" value="Unassembled WGS sequence"/>
</dbReference>
<accession>A0A1M4UZJ8</accession>
<sequence length="192" mass="21586">MTRLRWFPLIVLTLLLLACASGGPLVTPGRTTAGGHLSIEAGMEWTRLGDPREQLWTIDGPLLNALHLIPTVREGDFIFLGQRQSKRRPDGAFYHRGMRPDELRDLIADGMRAAGAVNVTTLNLRPARFGDREGFRFEMTLDSSSGLKYRAMVAGFEHEKGLALAMFYAPAEYYYPRDEAKVSAMLDTLRWK</sequence>
<dbReference type="AlphaFoldDB" id="A0A1M4UZJ8"/>
<dbReference type="RefSeq" id="WP_072755339.1">
    <property type="nucleotide sequence ID" value="NZ_FQUK01000009.1"/>
</dbReference>
<name>A0A1M4UZJ8_9GAMM</name>
<dbReference type="PROSITE" id="PS51257">
    <property type="entry name" value="PROKAR_LIPOPROTEIN"/>
    <property type="match status" value="1"/>
</dbReference>
<gene>
    <name evidence="1" type="ORF">SAMN02745204_00808</name>
</gene>
<evidence type="ECO:0000313" key="1">
    <source>
        <dbReference type="EMBL" id="SHE62057.1"/>
    </source>
</evidence>
<dbReference type="EMBL" id="FQUK01000009">
    <property type="protein sequence ID" value="SHE62057.1"/>
    <property type="molecule type" value="Genomic_DNA"/>
</dbReference>
<keyword evidence="2" id="KW-1185">Reference proteome</keyword>
<protein>
    <recommendedName>
        <fullName evidence="3">Lipoprotein</fullName>
    </recommendedName>
</protein>
<reference evidence="2" key="1">
    <citation type="submission" date="2016-11" db="EMBL/GenBank/DDBJ databases">
        <authorList>
            <person name="Varghese N."/>
            <person name="Submissions S."/>
        </authorList>
    </citation>
    <scope>NUCLEOTIDE SEQUENCE [LARGE SCALE GENOMIC DNA]</scope>
    <source>
        <strain evidence="2">DSM 14834</strain>
    </source>
</reference>
<dbReference type="STRING" id="213588.SAMN02745204_00808"/>
<evidence type="ECO:0008006" key="3">
    <source>
        <dbReference type="Google" id="ProtNLM"/>
    </source>
</evidence>
<dbReference type="OrthoDB" id="6023180at2"/>
<organism evidence="1 2">
    <name type="scientific">Thermomonas hydrothermalis</name>
    <dbReference type="NCBI Taxonomy" id="213588"/>
    <lineage>
        <taxon>Bacteria</taxon>
        <taxon>Pseudomonadati</taxon>
        <taxon>Pseudomonadota</taxon>
        <taxon>Gammaproteobacteria</taxon>
        <taxon>Lysobacterales</taxon>
        <taxon>Lysobacteraceae</taxon>
        <taxon>Thermomonas</taxon>
    </lineage>
</organism>
<proteinExistence type="predicted"/>
<evidence type="ECO:0000313" key="2">
    <source>
        <dbReference type="Proteomes" id="UP000242857"/>
    </source>
</evidence>